<keyword evidence="3" id="KW-0479">Metal-binding</keyword>
<gene>
    <name evidence="6" type="ORF">VKT23_017037</name>
</gene>
<organism evidence="6 7">
    <name type="scientific">Marasmiellus scandens</name>
    <dbReference type="NCBI Taxonomy" id="2682957"/>
    <lineage>
        <taxon>Eukaryota</taxon>
        <taxon>Fungi</taxon>
        <taxon>Dikarya</taxon>
        <taxon>Basidiomycota</taxon>
        <taxon>Agaricomycotina</taxon>
        <taxon>Agaricomycetes</taxon>
        <taxon>Agaricomycetidae</taxon>
        <taxon>Agaricales</taxon>
        <taxon>Marasmiineae</taxon>
        <taxon>Omphalotaceae</taxon>
        <taxon>Marasmiellus</taxon>
    </lineage>
</organism>
<dbReference type="InterPro" id="IPR002401">
    <property type="entry name" value="Cyt_P450_E_grp-I"/>
</dbReference>
<protein>
    <recommendedName>
        <fullName evidence="8">Cytochrome P450</fullName>
    </recommendedName>
</protein>
<evidence type="ECO:0000256" key="2">
    <source>
        <dbReference type="ARBA" id="ARBA00010617"/>
    </source>
</evidence>
<feature type="non-terminal residue" evidence="6">
    <location>
        <position position="139"/>
    </location>
</feature>
<dbReference type="PANTHER" id="PTHR24305">
    <property type="entry name" value="CYTOCHROME P450"/>
    <property type="match status" value="1"/>
</dbReference>
<evidence type="ECO:0000256" key="1">
    <source>
        <dbReference type="ARBA" id="ARBA00005179"/>
    </source>
</evidence>
<keyword evidence="5" id="KW-0408">Iron</keyword>
<comment type="caution">
    <text evidence="6">The sequence shown here is derived from an EMBL/GenBank/DDBJ whole genome shotgun (WGS) entry which is preliminary data.</text>
</comment>
<dbReference type="InterPro" id="IPR050121">
    <property type="entry name" value="Cytochrome_P450_monoxygenase"/>
</dbReference>
<evidence type="ECO:0000313" key="7">
    <source>
        <dbReference type="Proteomes" id="UP001498398"/>
    </source>
</evidence>
<dbReference type="Proteomes" id="UP001498398">
    <property type="component" value="Unassembled WGS sequence"/>
</dbReference>
<sequence>MPETKDGVIDRSLRPSKKSLLHEANALMGAGSDTVAATCCIAICHALHNPGISRRLKEELCEAWPDEDSAPDLTALEQLLYLTAFIKEALRFSHGIVSPLPRTVGPSDATIDGVRVPAGTDVEMSVLFMHKNPTIFQDP</sequence>
<reference evidence="6 7" key="1">
    <citation type="submission" date="2024-01" db="EMBL/GenBank/DDBJ databases">
        <title>A draft genome for the cacao thread blight pathogen Marasmiellus scandens.</title>
        <authorList>
            <person name="Baruah I.K."/>
            <person name="Leung J."/>
            <person name="Bukari Y."/>
            <person name="Amoako-Attah I."/>
            <person name="Meinhardt L.W."/>
            <person name="Bailey B.A."/>
            <person name="Cohen S.P."/>
        </authorList>
    </citation>
    <scope>NUCLEOTIDE SEQUENCE [LARGE SCALE GENOMIC DNA]</scope>
    <source>
        <strain evidence="6 7">GH-19</strain>
    </source>
</reference>
<comment type="pathway">
    <text evidence="1">Secondary metabolite biosynthesis.</text>
</comment>
<dbReference type="Pfam" id="PF00067">
    <property type="entry name" value="p450"/>
    <property type="match status" value="1"/>
</dbReference>
<dbReference type="Gene3D" id="1.10.630.10">
    <property type="entry name" value="Cytochrome P450"/>
    <property type="match status" value="1"/>
</dbReference>
<dbReference type="SUPFAM" id="SSF48264">
    <property type="entry name" value="Cytochrome P450"/>
    <property type="match status" value="1"/>
</dbReference>
<keyword evidence="4" id="KW-0560">Oxidoreductase</keyword>
<dbReference type="InterPro" id="IPR036396">
    <property type="entry name" value="Cyt_P450_sf"/>
</dbReference>
<accession>A0ABR1IT78</accession>
<proteinExistence type="inferred from homology"/>
<evidence type="ECO:0000256" key="5">
    <source>
        <dbReference type="ARBA" id="ARBA00023004"/>
    </source>
</evidence>
<comment type="similarity">
    <text evidence="2">Belongs to the cytochrome P450 family.</text>
</comment>
<dbReference type="PRINTS" id="PR00463">
    <property type="entry name" value="EP450I"/>
</dbReference>
<name>A0ABR1IT78_9AGAR</name>
<evidence type="ECO:0000256" key="4">
    <source>
        <dbReference type="ARBA" id="ARBA00023002"/>
    </source>
</evidence>
<keyword evidence="7" id="KW-1185">Reference proteome</keyword>
<evidence type="ECO:0000256" key="3">
    <source>
        <dbReference type="ARBA" id="ARBA00022723"/>
    </source>
</evidence>
<evidence type="ECO:0000313" key="6">
    <source>
        <dbReference type="EMBL" id="KAK7440400.1"/>
    </source>
</evidence>
<dbReference type="EMBL" id="JBANRG010000068">
    <property type="protein sequence ID" value="KAK7440400.1"/>
    <property type="molecule type" value="Genomic_DNA"/>
</dbReference>
<evidence type="ECO:0008006" key="8">
    <source>
        <dbReference type="Google" id="ProtNLM"/>
    </source>
</evidence>
<dbReference type="PANTHER" id="PTHR24305:SF157">
    <property type="entry name" value="N-ACETYLTRYPTOPHAN 6-HYDROXYLASE IVOC-RELATED"/>
    <property type="match status" value="1"/>
</dbReference>
<dbReference type="InterPro" id="IPR001128">
    <property type="entry name" value="Cyt_P450"/>
</dbReference>